<dbReference type="RefSeq" id="WP_144994839.1">
    <property type="nucleotide sequence ID" value="NZ_CP036281.1"/>
</dbReference>
<protein>
    <submittedName>
        <fullName evidence="1">Uncharacterized protein</fullName>
    </submittedName>
</protein>
<organism evidence="1 2">
    <name type="scientific">Polystyrenella longa</name>
    <dbReference type="NCBI Taxonomy" id="2528007"/>
    <lineage>
        <taxon>Bacteria</taxon>
        <taxon>Pseudomonadati</taxon>
        <taxon>Planctomycetota</taxon>
        <taxon>Planctomycetia</taxon>
        <taxon>Planctomycetales</taxon>
        <taxon>Planctomycetaceae</taxon>
        <taxon>Polystyrenella</taxon>
    </lineage>
</organism>
<dbReference type="EMBL" id="CP036281">
    <property type="protein sequence ID" value="QDU79880.1"/>
    <property type="molecule type" value="Genomic_DNA"/>
</dbReference>
<evidence type="ECO:0000313" key="1">
    <source>
        <dbReference type="EMBL" id="QDU79880.1"/>
    </source>
</evidence>
<evidence type="ECO:0000313" key="2">
    <source>
        <dbReference type="Proteomes" id="UP000317178"/>
    </source>
</evidence>
<name>A0A518CKX3_9PLAN</name>
<dbReference type="AlphaFoldDB" id="A0A518CKX3"/>
<reference evidence="1 2" key="1">
    <citation type="submission" date="2019-02" db="EMBL/GenBank/DDBJ databases">
        <title>Deep-cultivation of Planctomycetes and their phenomic and genomic characterization uncovers novel biology.</title>
        <authorList>
            <person name="Wiegand S."/>
            <person name="Jogler M."/>
            <person name="Boedeker C."/>
            <person name="Pinto D."/>
            <person name="Vollmers J."/>
            <person name="Rivas-Marin E."/>
            <person name="Kohn T."/>
            <person name="Peeters S.H."/>
            <person name="Heuer A."/>
            <person name="Rast P."/>
            <person name="Oberbeckmann S."/>
            <person name="Bunk B."/>
            <person name="Jeske O."/>
            <person name="Meyerdierks A."/>
            <person name="Storesund J.E."/>
            <person name="Kallscheuer N."/>
            <person name="Luecker S."/>
            <person name="Lage O.M."/>
            <person name="Pohl T."/>
            <person name="Merkel B.J."/>
            <person name="Hornburger P."/>
            <person name="Mueller R.-W."/>
            <person name="Bruemmer F."/>
            <person name="Labrenz M."/>
            <person name="Spormann A.M."/>
            <person name="Op den Camp H."/>
            <person name="Overmann J."/>
            <person name="Amann R."/>
            <person name="Jetten M.S.M."/>
            <person name="Mascher T."/>
            <person name="Medema M.H."/>
            <person name="Devos D.P."/>
            <person name="Kaster A.-K."/>
            <person name="Ovreas L."/>
            <person name="Rohde M."/>
            <person name="Galperin M.Y."/>
            <person name="Jogler C."/>
        </authorList>
    </citation>
    <scope>NUCLEOTIDE SEQUENCE [LARGE SCALE GENOMIC DNA]</scope>
    <source>
        <strain evidence="1 2">Pla110</strain>
    </source>
</reference>
<dbReference type="KEGG" id="plon:Pla110_16000"/>
<keyword evidence="2" id="KW-1185">Reference proteome</keyword>
<dbReference type="Proteomes" id="UP000317178">
    <property type="component" value="Chromosome"/>
</dbReference>
<sequence>MFDHEIVKADYICVWDEILSEILDWPKEDIIAWIKTMESIMGENGICFIEPPLYWLDQFLTPESILRKEEPIPFYKYYPLLEDAINGEDYLSENRTTADWNECRRRVECLLDSVGSSLPDLKAYSKEFLKRILETPTDI</sequence>
<accession>A0A518CKX3</accession>
<gene>
    <name evidence="1" type="ORF">Pla110_16000</name>
</gene>
<proteinExistence type="predicted"/>